<proteinExistence type="inferred from homology"/>
<evidence type="ECO:0000259" key="9">
    <source>
        <dbReference type="PROSITE" id="PS50823"/>
    </source>
</evidence>
<dbReference type="GO" id="GO:0003729">
    <property type="term" value="F:mRNA binding"/>
    <property type="evidence" value="ECO:0007669"/>
    <property type="project" value="UniProtKB-UniRule"/>
</dbReference>
<evidence type="ECO:0000256" key="7">
    <source>
        <dbReference type="ARBA" id="ARBA00035257"/>
    </source>
</evidence>
<dbReference type="GO" id="GO:0006412">
    <property type="term" value="P:translation"/>
    <property type="evidence" value="ECO:0007669"/>
    <property type="project" value="UniProtKB-UniRule"/>
</dbReference>
<dbReference type="PROSITE" id="PS50084">
    <property type="entry name" value="KH_TYPE_1"/>
    <property type="match status" value="1"/>
</dbReference>
<dbReference type="PANTHER" id="PTHR11760">
    <property type="entry name" value="30S/40S RIBOSOMAL PROTEIN S3"/>
    <property type="match status" value="1"/>
</dbReference>
<dbReference type="SMART" id="SM00322">
    <property type="entry name" value="KH"/>
    <property type="match status" value="1"/>
</dbReference>
<dbReference type="SUPFAM" id="SSF54814">
    <property type="entry name" value="Prokaryotic type KH domain (KH-domain type II)"/>
    <property type="match status" value="1"/>
</dbReference>
<gene>
    <name evidence="8 10" type="primary">rpsC</name>
    <name evidence="10" type="ORF">COX26_01265</name>
</gene>
<dbReference type="AlphaFoldDB" id="A0A2G9ZBI5"/>
<dbReference type="GO" id="GO:0003735">
    <property type="term" value="F:structural constituent of ribosome"/>
    <property type="evidence" value="ECO:0007669"/>
    <property type="project" value="InterPro"/>
</dbReference>
<name>A0A2G9ZBI5_9BACT</name>
<dbReference type="InterPro" id="IPR009019">
    <property type="entry name" value="KH_sf_prok-type"/>
</dbReference>
<dbReference type="FunFam" id="3.30.300.20:FF:000001">
    <property type="entry name" value="30S ribosomal protein S3"/>
    <property type="match status" value="1"/>
</dbReference>
<keyword evidence="4 8" id="KW-0689">Ribosomal protein</keyword>
<comment type="similarity">
    <text evidence="1 8">Belongs to the universal ribosomal protein uS3 family.</text>
</comment>
<dbReference type="GO" id="GO:0019843">
    <property type="term" value="F:rRNA binding"/>
    <property type="evidence" value="ECO:0007669"/>
    <property type="project" value="UniProtKB-UniRule"/>
</dbReference>
<evidence type="ECO:0000256" key="4">
    <source>
        <dbReference type="ARBA" id="ARBA00022980"/>
    </source>
</evidence>
<dbReference type="CDD" id="cd02412">
    <property type="entry name" value="KH-II_30S_S3"/>
    <property type="match status" value="1"/>
</dbReference>
<dbReference type="Proteomes" id="UP000228812">
    <property type="component" value="Unassembled WGS sequence"/>
</dbReference>
<dbReference type="InterPro" id="IPR001351">
    <property type="entry name" value="Ribosomal_uS3_C"/>
</dbReference>
<sequence>MAQKIKPTTLRLGITLPWQSRWFFKRSIGFFLEEDYLIRELIREKILEAGIAGIVVERTADAIRVNIRASRPGLIIGRGGKGIDEIRKLLEKEIRALRQKNHMARPFTLHLNVEELKRTEVSAPVVAQQIAFDIEKRLPYRRVMKRHLELMMQNRDVKGAKIKLSGRLNGAEISRTDWLAKGKMPLQTLRANVDYGEATAFNSYGTVGVKTWIYKGDIFEKDKNNKWPTSNF</sequence>
<evidence type="ECO:0000313" key="11">
    <source>
        <dbReference type="Proteomes" id="UP000228812"/>
    </source>
</evidence>
<evidence type="ECO:0000256" key="2">
    <source>
        <dbReference type="ARBA" id="ARBA00022730"/>
    </source>
</evidence>
<feature type="domain" description="KH type-2" evidence="9">
    <location>
        <begin position="38"/>
        <end position="117"/>
    </location>
</feature>
<dbReference type="InterPro" id="IPR004044">
    <property type="entry name" value="KH_dom_type_2"/>
</dbReference>
<reference evidence="10 11" key="1">
    <citation type="submission" date="2017-09" db="EMBL/GenBank/DDBJ databases">
        <title>Depth-based differentiation of microbial function through sediment-hosted aquifers and enrichment of novel symbionts in the deep terrestrial subsurface.</title>
        <authorList>
            <person name="Probst A.J."/>
            <person name="Ladd B."/>
            <person name="Jarett J.K."/>
            <person name="Geller-Mcgrath D.E."/>
            <person name="Sieber C.M."/>
            <person name="Emerson J.B."/>
            <person name="Anantharaman K."/>
            <person name="Thomas B.C."/>
            <person name="Malmstrom R."/>
            <person name="Stieglmeier M."/>
            <person name="Klingl A."/>
            <person name="Woyke T."/>
            <person name="Ryan C.M."/>
            <person name="Banfield J.F."/>
        </authorList>
    </citation>
    <scope>NUCLEOTIDE SEQUENCE [LARGE SCALE GENOMIC DNA]</scope>
    <source>
        <strain evidence="10">CG23_combo_of_CG06-09_8_20_14_all_54_14</strain>
    </source>
</reference>
<evidence type="ECO:0000256" key="1">
    <source>
        <dbReference type="ARBA" id="ARBA00010761"/>
    </source>
</evidence>
<dbReference type="SUPFAM" id="SSF54821">
    <property type="entry name" value="Ribosomal protein S3 C-terminal domain"/>
    <property type="match status" value="1"/>
</dbReference>
<comment type="caution">
    <text evidence="10">The sequence shown here is derived from an EMBL/GenBank/DDBJ whole genome shotgun (WGS) entry which is preliminary data.</text>
</comment>
<evidence type="ECO:0000256" key="8">
    <source>
        <dbReference type="HAMAP-Rule" id="MF_01309"/>
    </source>
</evidence>
<dbReference type="InterPro" id="IPR036419">
    <property type="entry name" value="Ribosomal_S3_C_sf"/>
</dbReference>
<dbReference type="HAMAP" id="MF_01309_B">
    <property type="entry name" value="Ribosomal_uS3_B"/>
    <property type="match status" value="1"/>
</dbReference>
<dbReference type="Pfam" id="PF00189">
    <property type="entry name" value="Ribosomal_S3_C"/>
    <property type="match status" value="1"/>
</dbReference>
<keyword evidence="5 8" id="KW-0687">Ribonucleoprotein</keyword>
<dbReference type="Gene3D" id="3.30.1140.32">
    <property type="entry name" value="Ribosomal protein S3, C-terminal domain"/>
    <property type="match status" value="1"/>
</dbReference>
<accession>A0A2G9ZBI5</accession>
<evidence type="ECO:0000313" key="10">
    <source>
        <dbReference type="EMBL" id="PIP29970.1"/>
    </source>
</evidence>
<comment type="function">
    <text evidence="6 8">Binds the lower part of the 30S subunit head. Binds mRNA in the 70S ribosome, positioning it for translation.</text>
</comment>
<comment type="subunit">
    <text evidence="8">Part of the 30S ribosomal subunit. Forms a tight complex with proteins S10 and S14.</text>
</comment>
<keyword evidence="3 8" id="KW-0694">RNA-binding</keyword>
<dbReference type="Gene3D" id="3.30.300.20">
    <property type="match status" value="1"/>
</dbReference>
<evidence type="ECO:0000256" key="6">
    <source>
        <dbReference type="ARBA" id="ARBA00024998"/>
    </source>
</evidence>
<dbReference type="InterPro" id="IPR005704">
    <property type="entry name" value="Ribosomal_uS3_bac-typ"/>
</dbReference>
<evidence type="ECO:0000256" key="3">
    <source>
        <dbReference type="ARBA" id="ARBA00022884"/>
    </source>
</evidence>
<dbReference type="Pfam" id="PF07650">
    <property type="entry name" value="KH_2"/>
    <property type="match status" value="1"/>
</dbReference>
<dbReference type="InterPro" id="IPR004087">
    <property type="entry name" value="KH_dom"/>
</dbReference>
<dbReference type="EMBL" id="PCRZ01000021">
    <property type="protein sequence ID" value="PIP29970.1"/>
    <property type="molecule type" value="Genomic_DNA"/>
</dbReference>
<evidence type="ECO:0000256" key="5">
    <source>
        <dbReference type="ARBA" id="ARBA00023274"/>
    </source>
</evidence>
<dbReference type="NCBIfam" id="TIGR01009">
    <property type="entry name" value="rpsC_bact"/>
    <property type="match status" value="1"/>
</dbReference>
<organism evidence="10 11">
    <name type="scientific">Candidatus Jorgensenbacteria bacterium CG23_combo_of_CG06-09_8_20_14_all_54_14</name>
    <dbReference type="NCBI Taxonomy" id="1974595"/>
    <lineage>
        <taxon>Bacteria</taxon>
        <taxon>Candidatus Joergenseniibacteriota</taxon>
    </lineage>
</organism>
<dbReference type="PANTHER" id="PTHR11760:SF19">
    <property type="entry name" value="SMALL RIBOSOMAL SUBUNIT PROTEIN US3C"/>
    <property type="match status" value="1"/>
</dbReference>
<dbReference type="PROSITE" id="PS50823">
    <property type="entry name" value="KH_TYPE_2"/>
    <property type="match status" value="1"/>
</dbReference>
<dbReference type="GO" id="GO:0022627">
    <property type="term" value="C:cytosolic small ribosomal subunit"/>
    <property type="evidence" value="ECO:0007669"/>
    <property type="project" value="TreeGrafter"/>
</dbReference>
<dbReference type="InterPro" id="IPR015946">
    <property type="entry name" value="KH_dom-like_a/b"/>
</dbReference>
<dbReference type="InterPro" id="IPR057258">
    <property type="entry name" value="Ribosomal_uS3"/>
</dbReference>
<keyword evidence="2 8" id="KW-0699">rRNA-binding</keyword>
<protein>
    <recommendedName>
        <fullName evidence="7 8">Small ribosomal subunit protein uS3</fullName>
    </recommendedName>
</protein>